<evidence type="ECO:0000313" key="3">
    <source>
        <dbReference type="Proteomes" id="UP000636888"/>
    </source>
</evidence>
<evidence type="ECO:0000256" key="1">
    <source>
        <dbReference type="SAM" id="SignalP"/>
    </source>
</evidence>
<gene>
    <name evidence="2" type="ORF">JFN93_22285</name>
</gene>
<reference evidence="2" key="1">
    <citation type="submission" date="2020-12" db="EMBL/GenBank/DDBJ databases">
        <title>Geomonas sp. Red875, isolated from river sediment.</title>
        <authorList>
            <person name="Xu Z."/>
            <person name="Zhang Z."/>
            <person name="Masuda Y."/>
            <person name="Itoh H."/>
            <person name="Senoo K."/>
        </authorList>
    </citation>
    <scope>NUCLEOTIDE SEQUENCE</scope>
    <source>
        <strain evidence="2">Red875</strain>
    </source>
</reference>
<proteinExistence type="predicted"/>
<keyword evidence="1" id="KW-0732">Signal</keyword>
<protein>
    <recommendedName>
        <fullName evidence="4">Lipoprotein</fullName>
    </recommendedName>
</protein>
<organism evidence="2 3">
    <name type="scientific">Geomesophilobacter sediminis</name>
    <dbReference type="NCBI Taxonomy" id="2798584"/>
    <lineage>
        <taxon>Bacteria</taxon>
        <taxon>Pseudomonadati</taxon>
        <taxon>Thermodesulfobacteriota</taxon>
        <taxon>Desulfuromonadia</taxon>
        <taxon>Geobacterales</taxon>
        <taxon>Geobacteraceae</taxon>
        <taxon>Geomesophilobacter</taxon>
    </lineage>
</organism>
<keyword evidence="3" id="KW-1185">Reference proteome</keyword>
<dbReference type="RefSeq" id="WP_199386594.1">
    <property type="nucleotide sequence ID" value="NZ_JAEMHM010000024.1"/>
</dbReference>
<dbReference type="EMBL" id="JAEMHM010000024">
    <property type="protein sequence ID" value="MBJ6727452.1"/>
    <property type="molecule type" value="Genomic_DNA"/>
</dbReference>
<name>A0A8J7M2I7_9BACT</name>
<feature type="chain" id="PRO_5035270579" description="Lipoprotein" evidence="1">
    <location>
        <begin position="21"/>
        <end position="183"/>
    </location>
</feature>
<evidence type="ECO:0008006" key="4">
    <source>
        <dbReference type="Google" id="ProtNLM"/>
    </source>
</evidence>
<feature type="signal peptide" evidence="1">
    <location>
        <begin position="1"/>
        <end position="20"/>
    </location>
</feature>
<comment type="caution">
    <text evidence="2">The sequence shown here is derived from an EMBL/GenBank/DDBJ whole genome shotgun (WGS) entry which is preliminary data.</text>
</comment>
<sequence>MNIKKLLRAASCLAALVMLASCGDTNPGPSVAVFKTATVSASILTPLVPVNVLQSPLPTDVALSVTITSTPLTSPTSTTITAQPISITGYTVTYVPLNGGPAITDPSGGGLALLLPAGGGTQPAQIYLTSPTTTAIEKADAKMQSGTPNSYSYEAIVTFFGTEFGGTNGSFQARTNVTYTNGL</sequence>
<dbReference type="AlphaFoldDB" id="A0A8J7M2I7"/>
<evidence type="ECO:0000313" key="2">
    <source>
        <dbReference type="EMBL" id="MBJ6727452.1"/>
    </source>
</evidence>
<dbReference type="PROSITE" id="PS51257">
    <property type="entry name" value="PROKAR_LIPOPROTEIN"/>
    <property type="match status" value="1"/>
</dbReference>
<accession>A0A8J7M2I7</accession>
<dbReference type="Proteomes" id="UP000636888">
    <property type="component" value="Unassembled WGS sequence"/>
</dbReference>